<organism evidence="2 3">
    <name type="scientific">Fistulina hepatica ATCC 64428</name>
    <dbReference type="NCBI Taxonomy" id="1128425"/>
    <lineage>
        <taxon>Eukaryota</taxon>
        <taxon>Fungi</taxon>
        <taxon>Dikarya</taxon>
        <taxon>Basidiomycota</taxon>
        <taxon>Agaricomycotina</taxon>
        <taxon>Agaricomycetes</taxon>
        <taxon>Agaricomycetidae</taxon>
        <taxon>Agaricales</taxon>
        <taxon>Fistulinaceae</taxon>
        <taxon>Fistulina</taxon>
    </lineage>
</organism>
<protein>
    <recommendedName>
        <fullName evidence="1">DUF6699 domain-containing protein</fullName>
    </recommendedName>
</protein>
<dbReference type="Pfam" id="PF20415">
    <property type="entry name" value="DUF6699"/>
    <property type="match status" value="1"/>
</dbReference>
<accession>A0A0D7A8Y0</accession>
<evidence type="ECO:0000259" key="1">
    <source>
        <dbReference type="Pfam" id="PF20415"/>
    </source>
</evidence>
<keyword evidence="3" id="KW-1185">Reference proteome</keyword>
<dbReference type="EMBL" id="KN882003">
    <property type="protein sequence ID" value="KIY47200.1"/>
    <property type="molecule type" value="Genomic_DNA"/>
</dbReference>
<dbReference type="OrthoDB" id="3241567at2759"/>
<feature type="domain" description="DUF6699" evidence="1">
    <location>
        <begin position="8"/>
        <end position="87"/>
    </location>
</feature>
<dbReference type="InterPro" id="IPR046522">
    <property type="entry name" value="DUF6699"/>
</dbReference>
<proteinExistence type="predicted"/>
<evidence type="ECO:0000313" key="3">
    <source>
        <dbReference type="Proteomes" id="UP000054144"/>
    </source>
</evidence>
<gene>
    <name evidence="2" type="ORF">FISHEDRAFT_45782</name>
</gene>
<evidence type="ECO:0000313" key="2">
    <source>
        <dbReference type="EMBL" id="KIY47200.1"/>
    </source>
</evidence>
<name>A0A0D7A8Y0_9AGAR</name>
<reference evidence="2 3" key="1">
    <citation type="journal article" date="2015" name="Fungal Genet. Biol.">
        <title>Evolution of novel wood decay mechanisms in Agaricales revealed by the genome sequences of Fistulina hepatica and Cylindrobasidium torrendii.</title>
        <authorList>
            <person name="Floudas D."/>
            <person name="Held B.W."/>
            <person name="Riley R."/>
            <person name="Nagy L.G."/>
            <person name="Koehler G."/>
            <person name="Ransdell A.S."/>
            <person name="Younus H."/>
            <person name="Chow J."/>
            <person name="Chiniquy J."/>
            <person name="Lipzen A."/>
            <person name="Tritt A."/>
            <person name="Sun H."/>
            <person name="Haridas S."/>
            <person name="LaButti K."/>
            <person name="Ohm R.A."/>
            <person name="Kues U."/>
            <person name="Blanchette R.A."/>
            <person name="Grigoriev I.V."/>
            <person name="Minto R.E."/>
            <person name="Hibbett D.S."/>
        </authorList>
    </citation>
    <scope>NUCLEOTIDE SEQUENCE [LARGE SCALE GENOMIC DNA]</scope>
    <source>
        <strain evidence="2 3">ATCC 64428</strain>
    </source>
</reference>
<sequence length="107" mass="12694">MKLFWGPLVIEKRHALSVLDILKGIYEYLQVPLTDSEVEWIRQTRPNSTNIDRVREERIRLIGFSENIGRYRRIDVLGGSRRFQGMRAMMFQDGAWHLRFSIIDASR</sequence>
<dbReference type="AlphaFoldDB" id="A0A0D7A8Y0"/>
<dbReference type="Proteomes" id="UP000054144">
    <property type="component" value="Unassembled WGS sequence"/>
</dbReference>